<reference evidence="5" key="1">
    <citation type="submission" date="2020-12" db="EMBL/GenBank/DDBJ databases">
        <title>M. sibirica DSM 26468T genome.</title>
        <authorList>
            <person name="Thieme N."/>
            <person name="Rettenmaier R."/>
            <person name="Zverlov V."/>
            <person name="Liebl W."/>
        </authorList>
    </citation>
    <scope>NUCLEOTIDE SEQUENCE</scope>
    <source>
        <strain evidence="5">DSM 26468</strain>
    </source>
</reference>
<dbReference type="InterPro" id="IPR016181">
    <property type="entry name" value="Acyl_CoA_acyltransferase"/>
</dbReference>
<dbReference type="GO" id="GO:0005737">
    <property type="term" value="C:cytoplasm"/>
    <property type="evidence" value="ECO:0007669"/>
    <property type="project" value="TreeGrafter"/>
</dbReference>
<protein>
    <submittedName>
        <fullName evidence="5">GNAT family N-acetyltransferase</fullName>
    </submittedName>
</protein>
<proteinExistence type="inferred from homology"/>
<dbReference type="Gene3D" id="3.40.630.30">
    <property type="match status" value="1"/>
</dbReference>
<evidence type="ECO:0000259" key="4">
    <source>
        <dbReference type="PROSITE" id="PS51186"/>
    </source>
</evidence>
<gene>
    <name evidence="5" type="ORF">I5677_13465</name>
</gene>
<keyword evidence="1" id="KW-0808">Transferase</keyword>
<dbReference type="GO" id="GO:0008999">
    <property type="term" value="F:protein-N-terminal-alanine acetyltransferase activity"/>
    <property type="evidence" value="ECO:0007669"/>
    <property type="project" value="TreeGrafter"/>
</dbReference>
<dbReference type="AlphaFoldDB" id="A0A8J7KX00"/>
<dbReference type="InterPro" id="IPR000182">
    <property type="entry name" value="GNAT_dom"/>
</dbReference>
<feature type="domain" description="N-acetyltransferase" evidence="4">
    <location>
        <begin position="32"/>
        <end position="176"/>
    </location>
</feature>
<evidence type="ECO:0000256" key="1">
    <source>
        <dbReference type="ARBA" id="ARBA00022679"/>
    </source>
</evidence>
<comment type="similarity">
    <text evidence="3">Belongs to the acetyltransferase family. RimJ subfamily.</text>
</comment>
<keyword evidence="6" id="KW-1185">Reference proteome</keyword>
<evidence type="ECO:0000256" key="2">
    <source>
        <dbReference type="ARBA" id="ARBA00023315"/>
    </source>
</evidence>
<dbReference type="Pfam" id="PF13302">
    <property type="entry name" value="Acetyltransf_3"/>
    <property type="match status" value="1"/>
</dbReference>
<evidence type="ECO:0000313" key="5">
    <source>
        <dbReference type="EMBL" id="MBH1941905.1"/>
    </source>
</evidence>
<dbReference type="PANTHER" id="PTHR43792">
    <property type="entry name" value="GNAT FAMILY, PUTATIVE (AFU_ORTHOLOGUE AFUA_3G00765)-RELATED-RELATED"/>
    <property type="match status" value="1"/>
</dbReference>
<keyword evidence="2" id="KW-0012">Acyltransferase</keyword>
<dbReference type="EMBL" id="JAEAGR010000015">
    <property type="protein sequence ID" value="MBH1941905.1"/>
    <property type="molecule type" value="Genomic_DNA"/>
</dbReference>
<comment type="caution">
    <text evidence="5">The sequence shown here is derived from an EMBL/GenBank/DDBJ whole genome shotgun (WGS) entry which is preliminary data.</text>
</comment>
<evidence type="ECO:0000313" key="6">
    <source>
        <dbReference type="Proteomes" id="UP000623269"/>
    </source>
</evidence>
<dbReference type="PROSITE" id="PS51186">
    <property type="entry name" value="GNAT"/>
    <property type="match status" value="1"/>
</dbReference>
<dbReference type="RefSeq" id="WP_197662153.1">
    <property type="nucleotide sequence ID" value="NZ_JAEAGR010000015.1"/>
</dbReference>
<dbReference type="Proteomes" id="UP000623269">
    <property type="component" value="Unassembled WGS sequence"/>
</dbReference>
<dbReference type="PANTHER" id="PTHR43792:SF8">
    <property type="entry name" value="[RIBOSOMAL PROTEIN US5]-ALANINE N-ACETYLTRANSFERASE"/>
    <property type="match status" value="1"/>
</dbReference>
<dbReference type="InterPro" id="IPR051531">
    <property type="entry name" value="N-acetyltransferase"/>
</dbReference>
<sequence length="197" mass="23557">MLMSFETPRLSIKILNKEAANLVLSFYEENKVIFEPWEPKRSENFYTLSYQKSSLSMEYHQMLEGKLLRYWVFLKDNPDEIIGSFCFQNFLRGPYQSCCLGYKFGQKHQHLGYAYESIQKGIEVLFEECNIHRIEAFIMPNNHPSIRLIEKLHFIYEGFSFSYAQINGLWTDHRRYSLIHPNDQNLDHLIKYNSFDI</sequence>
<name>A0A8J7KX00_9FIRM</name>
<evidence type="ECO:0000256" key="3">
    <source>
        <dbReference type="ARBA" id="ARBA00038502"/>
    </source>
</evidence>
<organism evidence="5 6">
    <name type="scientific">Mobilitalea sibirica</name>
    <dbReference type="NCBI Taxonomy" id="1462919"/>
    <lineage>
        <taxon>Bacteria</taxon>
        <taxon>Bacillati</taxon>
        <taxon>Bacillota</taxon>
        <taxon>Clostridia</taxon>
        <taxon>Lachnospirales</taxon>
        <taxon>Lachnospiraceae</taxon>
        <taxon>Mobilitalea</taxon>
    </lineage>
</organism>
<dbReference type="SUPFAM" id="SSF55729">
    <property type="entry name" value="Acyl-CoA N-acyltransferases (Nat)"/>
    <property type="match status" value="1"/>
</dbReference>
<accession>A0A8J7KX00</accession>